<accession>A0A8H9L7I8</accession>
<comment type="caution">
    <text evidence="2">The sequence shown here is derived from an EMBL/GenBank/DDBJ whole genome shotgun (WGS) entry which is preliminary data.</text>
</comment>
<reference evidence="2" key="1">
    <citation type="journal article" date="2014" name="Int. J. Syst. Evol. Microbiol.">
        <title>Complete genome sequence of Corynebacterium casei LMG S-19264T (=DSM 44701T), isolated from a smear-ripened cheese.</title>
        <authorList>
            <consortium name="US DOE Joint Genome Institute (JGI-PGF)"/>
            <person name="Walter F."/>
            <person name="Albersmeier A."/>
            <person name="Kalinowski J."/>
            <person name="Ruckert C."/>
        </authorList>
    </citation>
    <scope>NUCLEOTIDE SEQUENCE</scope>
    <source>
        <strain evidence="2">JCM 3051</strain>
    </source>
</reference>
<dbReference type="EMBL" id="BMPT01000048">
    <property type="protein sequence ID" value="GGM45061.1"/>
    <property type="molecule type" value="Genomic_DNA"/>
</dbReference>
<gene>
    <name evidence="2" type="ORF">GCM10010102_45510</name>
</gene>
<evidence type="ECO:0000313" key="2">
    <source>
        <dbReference type="EMBL" id="GGM45061.1"/>
    </source>
</evidence>
<reference evidence="2" key="2">
    <citation type="submission" date="2020-09" db="EMBL/GenBank/DDBJ databases">
        <authorList>
            <person name="Sun Q."/>
            <person name="Ohkuma M."/>
        </authorList>
    </citation>
    <scope>NUCLEOTIDE SEQUENCE</scope>
    <source>
        <strain evidence="2">JCM 3051</strain>
    </source>
</reference>
<proteinExistence type="predicted"/>
<feature type="transmembrane region" description="Helical" evidence="1">
    <location>
        <begin position="75"/>
        <end position="97"/>
    </location>
</feature>
<feature type="transmembrane region" description="Helical" evidence="1">
    <location>
        <begin position="200"/>
        <end position="219"/>
    </location>
</feature>
<protein>
    <submittedName>
        <fullName evidence="2">Uncharacterized protein</fullName>
    </submittedName>
</protein>
<organism evidence="2 3">
    <name type="scientific">Promicromonospora citrea</name>
    <dbReference type="NCBI Taxonomy" id="43677"/>
    <lineage>
        <taxon>Bacteria</taxon>
        <taxon>Bacillati</taxon>
        <taxon>Actinomycetota</taxon>
        <taxon>Actinomycetes</taxon>
        <taxon>Micrococcales</taxon>
        <taxon>Promicromonosporaceae</taxon>
        <taxon>Promicromonospora</taxon>
    </lineage>
</organism>
<evidence type="ECO:0000313" key="3">
    <source>
        <dbReference type="Proteomes" id="UP000655589"/>
    </source>
</evidence>
<name>A0A8H9L7I8_9MICO</name>
<dbReference type="RefSeq" id="WP_171103751.1">
    <property type="nucleotide sequence ID" value="NZ_BMPT01000048.1"/>
</dbReference>
<keyword evidence="1" id="KW-1133">Transmembrane helix</keyword>
<evidence type="ECO:0000256" key="1">
    <source>
        <dbReference type="SAM" id="Phobius"/>
    </source>
</evidence>
<feature type="transmembrane region" description="Helical" evidence="1">
    <location>
        <begin position="176"/>
        <end position="194"/>
    </location>
</feature>
<keyword evidence="1" id="KW-0472">Membrane</keyword>
<feature type="transmembrane region" description="Helical" evidence="1">
    <location>
        <begin position="28"/>
        <end position="55"/>
    </location>
</feature>
<sequence length="241" mass="25761">MTHGTAATDTGRARGGRPGTVSLALRPLGYLLVGLVWLAIWLVVVALGPGILVWIAVDGTMTFGEVAGNQPAESWVVAGLLVVPIVVAVWGPGVFWYLPCATWPPAALSFLYVIRSLLPRYAAERLSHSERAPRGTSLGPPTVGGVTLSLQPVRPTRLTDLLMKFYLSGWDIDGRAFLAMLPAGLAFVLAFPALATDMPVGVRVGCGVSTVALAIWSTLRVRSRFRDRFRAGLVRSWADGD</sequence>
<dbReference type="Proteomes" id="UP000655589">
    <property type="component" value="Unassembled WGS sequence"/>
</dbReference>
<keyword evidence="3" id="KW-1185">Reference proteome</keyword>
<dbReference type="AlphaFoldDB" id="A0A8H9L7I8"/>
<keyword evidence="1" id="KW-0812">Transmembrane</keyword>